<evidence type="ECO:0000256" key="4">
    <source>
        <dbReference type="PIRNR" id="PIRNR036492"/>
    </source>
</evidence>
<evidence type="ECO:0000256" key="1">
    <source>
        <dbReference type="ARBA" id="ARBA00009986"/>
    </source>
</evidence>
<dbReference type="PANTHER" id="PTHR43570:SF20">
    <property type="entry name" value="ALDEHYDE DEHYDROGENASE ALDX-RELATED"/>
    <property type="match status" value="1"/>
</dbReference>
<dbReference type="PIRSF" id="PIRSF036492">
    <property type="entry name" value="ALDH"/>
    <property type="match status" value="1"/>
</dbReference>
<evidence type="ECO:0000256" key="5">
    <source>
        <dbReference type="PIRSR" id="PIRSR036492-1"/>
    </source>
</evidence>
<evidence type="ECO:0000313" key="9">
    <source>
        <dbReference type="EMBL" id="BAO80098.1"/>
    </source>
</evidence>
<dbReference type="InterPro" id="IPR016162">
    <property type="entry name" value="Ald_DH_N"/>
</dbReference>
<comment type="similarity">
    <text evidence="1 4 7">Belongs to the aldehyde dehydrogenase family.</text>
</comment>
<feature type="active site" evidence="5">
    <location>
        <position position="252"/>
    </location>
</feature>
<dbReference type="InterPro" id="IPR029510">
    <property type="entry name" value="Ald_DH_CS_GLU"/>
</dbReference>
<dbReference type="InterPro" id="IPR015590">
    <property type="entry name" value="Aldehyde_DH_dom"/>
</dbReference>
<evidence type="ECO:0000256" key="7">
    <source>
        <dbReference type="RuleBase" id="RU003345"/>
    </source>
</evidence>
<dbReference type="FunFam" id="3.40.309.10:FF:000003">
    <property type="entry name" value="Aldehyde dehydrogenase"/>
    <property type="match status" value="1"/>
</dbReference>
<dbReference type="InterPro" id="IPR016163">
    <property type="entry name" value="Ald_DH_C"/>
</dbReference>
<keyword evidence="10" id="KW-1185">Reference proteome</keyword>
<dbReference type="KEGG" id="cbaa:SRAA_0244"/>
<evidence type="ECO:0000259" key="8">
    <source>
        <dbReference type="Pfam" id="PF00171"/>
    </source>
</evidence>
<proteinExistence type="inferred from homology"/>
<organism evidence="9 10">
    <name type="scientific">Serpentinimonas raichei</name>
    <dbReference type="NCBI Taxonomy" id="1458425"/>
    <lineage>
        <taxon>Bacteria</taxon>
        <taxon>Pseudomonadati</taxon>
        <taxon>Pseudomonadota</taxon>
        <taxon>Betaproteobacteria</taxon>
        <taxon>Burkholderiales</taxon>
        <taxon>Comamonadaceae</taxon>
        <taxon>Serpentinimonas</taxon>
    </lineage>
</organism>
<dbReference type="HOGENOM" id="CLU_005391_3_6_4"/>
<sequence length="477" mass="51417">MNPDSSPVEPLQALFALQRAAFERAPMPSLQQRLAGLHALRSALVRHQEALIAAVNADFSARSRHETLLAEILTTLQGIAHTARHLRGWMKPQRRGVSVLFAPASNRVYFQPLGVVGVMVPWNYPIQLALLPLVGALAAGNRVVLKLSEFTPATNQALRTLLAEAFEDDTVAVVEGALEVSSAFAQLPWDHLLFTGSTAVGKIVMAAAARNLTPVTLELGGKSPVIVAPDADLAVAARRIAFGKLLNAGQTCIAPDYVLLPAGQERAFALAMQAAVAQLYPTLRDNPDYSAIVNARQHQRLQAWLEQARAGGAEVIACNPAGESFEGTRKMPLHLLLGVPEGATVLEEEIFGPLLPVRGYTSLDEALAQIRRGPRPLALYLFSHDRQLQQQVLERTHSGGVTINDTLMHVAQDELPFGGVGASGMGQYHGHEGFLTFSKAKGVHAKGRFNSGELVYPPYAPAGGGWLLRQLLRGFIR</sequence>
<protein>
    <recommendedName>
        <fullName evidence="4">Aldehyde dehydrogenase</fullName>
    </recommendedName>
</protein>
<dbReference type="PROSITE" id="PS00070">
    <property type="entry name" value="ALDEHYDE_DEHYDR_CYS"/>
    <property type="match status" value="1"/>
</dbReference>
<evidence type="ECO:0000256" key="6">
    <source>
        <dbReference type="PROSITE-ProRule" id="PRU10007"/>
    </source>
</evidence>
<accession>A0A060NKT9</accession>
<dbReference type="GO" id="GO:0005737">
    <property type="term" value="C:cytoplasm"/>
    <property type="evidence" value="ECO:0007669"/>
    <property type="project" value="TreeGrafter"/>
</dbReference>
<dbReference type="Pfam" id="PF00171">
    <property type="entry name" value="Aldedh"/>
    <property type="match status" value="1"/>
</dbReference>
<dbReference type="RefSeq" id="WP_045530487.1">
    <property type="nucleotide sequence ID" value="NZ_AP014568.1"/>
</dbReference>
<dbReference type="PANTHER" id="PTHR43570">
    <property type="entry name" value="ALDEHYDE DEHYDROGENASE"/>
    <property type="match status" value="1"/>
</dbReference>
<dbReference type="STRING" id="1458425.SRAA_0244"/>
<gene>
    <name evidence="9" type="ORF">SRAA_0244</name>
</gene>
<dbReference type="AlphaFoldDB" id="A0A060NKT9"/>
<feature type="active site" evidence="5 6">
    <location>
        <position position="218"/>
    </location>
</feature>
<dbReference type="InterPro" id="IPR016161">
    <property type="entry name" value="Ald_DH/histidinol_DH"/>
</dbReference>
<dbReference type="Gene3D" id="3.40.605.10">
    <property type="entry name" value="Aldehyde Dehydrogenase, Chain A, domain 1"/>
    <property type="match status" value="1"/>
</dbReference>
<feature type="domain" description="Aldehyde dehydrogenase" evidence="8">
    <location>
        <begin position="19"/>
        <end position="442"/>
    </location>
</feature>
<dbReference type="InterPro" id="IPR012394">
    <property type="entry name" value="Aldehyde_DH_NAD(P)"/>
</dbReference>
<dbReference type="OrthoDB" id="6187633at2"/>
<dbReference type="GO" id="GO:0006081">
    <property type="term" value="P:aldehyde metabolic process"/>
    <property type="evidence" value="ECO:0007669"/>
    <property type="project" value="InterPro"/>
</dbReference>
<evidence type="ECO:0000256" key="2">
    <source>
        <dbReference type="ARBA" id="ARBA00023002"/>
    </source>
</evidence>
<keyword evidence="3" id="KW-0520">NAD</keyword>
<dbReference type="PROSITE" id="PS00687">
    <property type="entry name" value="ALDEHYDE_DEHYDR_GLU"/>
    <property type="match status" value="1"/>
</dbReference>
<dbReference type="GO" id="GO:0004029">
    <property type="term" value="F:aldehyde dehydrogenase (NAD+) activity"/>
    <property type="evidence" value="ECO:0007669"/>
    <property type="project" value="TreeGrafter"/>
</dbReference>
<reference evidence="9 10" key="1">
    <citation type="journal article" date="2014" name="Nat. Commun.">
        <title>Physiological and genomic features of highly alkaliphilic hydrogen-utilizing Betaproteobacteria from a continental serpentinizing site.</title>
        <authorList>
            <person name="Suzuki S."/>
            <person name="Kuenen J.G."/>
            <person name="Schipper K."/>
            <person name="van der Velde S."/>
            <person name="Ishii S."/>
            <person name="Wu A."/>
            <person name="Sorokin D.Y."/>
            <person name="Tenney A."/>
            <person name="Meng X.Y."/>
            <person name="Morrill P.L."/>
            <person name="Kamagata Y."/>
            <person name="Muyzer G."/>
            <person name="Nealson K.H."/>
        </authorList>
    </citation>
    <scope>NUCLEOTIDE SEQUENCE [LARGE SCALE GENOMIC DNA]</scope>
    <source>
        <strain evidence="9 10">A1</strain>
    </source>
</reference>
<dbReference type="InterPro" id="IPR016160">
    <property type="entry name" value="Ald_DH_CS_CYS"/>
</dbReference>
<dbReference type="SUPFAM" id="SSF53720">
    <property type="entry name" value="ALDH-like"/>
    <property type="match status" value="1"/>
</dbReference>
<evidence type="ECO:0000256" key="3">
    <source>
        <dbReference type="ARBA" id="ARBA00023027"/>
    </source>
</evidence>
<dbReference type="FunFam" id="3.40.605.10:FF:000004">
    <property type="entry name" value="Aldehyde dehydrogenase"/>
    <property type="match status" value="1"/>
</dbReference>
<evidence type="ECO:0000313" key="10">
    <source>
        <dbReference type="Proteomes" id="UP000067461"/>
    </source>
</evidence>
<dbReference type="CDD" id="cd07133">
    <property type="entry name" value="ALDH_CALDH_CalB"/>
    <property type="match status" value="1"/>
</dbReference>
<dbReference type="EMBL" id="AP014568">
    <property type="protein sequence ID" value="BAO80098.1"/>
    <property type="molecule type" value="Genomic_DNA"/>
</dbReference>
<dbReference type="Gene3D" id="3.40.309.10">
    <property type="entry name" value="Aldehyde Dehydrogenase, Chain A, domain 2"/>
    <property type="match status" value="1"/>
</dbReference>
<dbReference type="Proteomes" id="UP000067461">
    <property type="component" value="Chromosome"/>
</dbReference>
<name>A0A060NKT9_9BURK</name>
<keyword evidence="2 4" id="KW-0560">Oxidoreductase</keyword>